<sequence length="430" mass="46693">MSLDHSRRGSDGTSLGSVICITALSGKVQWSSSLKLTSPLPLASVIGSIQPSLVHGTANGRDGLLETQRSTSPSAIGPAISCYRSGFGVRLGIVNQNSPNDNRDARLVASTNRTFDGSRLQVVTAGATAGLISRFVIAPLDVVKIRLQLQSHSLSDPLSHQDLRGSPVYKGTIRTLRHIVKHEGITGLWKGNVPAELMYVSYSAIQFTAYRSMTMLLHRLFGEQNRLPQAAESFISGAAAGATATATTYPLDLLRTRFAAQGNDRVYTSLRRAVWTIHRDEGISGFFRGLAPGLAQIVPLMGIFFAIYETARQPLGQLDLPWGSGDATAGVLASVVAKTAVFPLDLVRKRIQVQGPTRNRYVHRNIPEYAGTIQTIRQILKQERVRGLYRGLTVSLMKAAPASAVTMWTYERVLNFLISKGEDGPTERLV</sequence>
<keyword evidence="10" id="KW-0496">Mitochondrion</keyword>
<dbReference type="PANTHER" id="PTHR24089">
    <property type="entry name" value="SOLUTE CARRIER FAMILY 25"/>
    <property type="match status" value="1"/>
</dbReference>
<feature type="repeat" description="Solcar" evidence="12">
    <location>
        <begin position="117"/>
        <end position="216"/>
    </location>
</feature>
<gene>
    <name evidence="14" type="ORF">FHL15_002421</name>
</gene>
<evidence type="ECO:0000256" key="4">
    <source>
        <dbReference type="ARBA" id="ARBA00021935"/>
    </source>
</evidence>
<name>A0A553I968_9PEZI</name>
<accession>A0A553I968</accession>
<dbReference type="EMBL" id="VFLP01000009">
    <property type="protein sequence ID" value="TRX96755.1"/>
    <property type="molecule type" value="Genomic_DNA"/>
</dbReference>
<dbReference type="Pfam" id="PF00153">
    <property type="entry name" value="Mito_carr"/>
    <property type="match status" value="3"/>
</dbReference>
<keyword evidence="5 13" id="KW-0813">Transport</keyword>
<evidence type="ECO:0000256" key="3">
    <source>
        <dbReference type="ARBA" id="ARBA00006375"/>
    </source>
</evidence>
<evidence type="ECO:0000256" key="9">
    <source>
        <dbReference type="ARBA" id="ARBA00022989"/>
    </source>
</evidence>
<dbReference type="SUPFAM" id="SSF103506">
    <property type="entry name" value="Mitochondrial carrier"/>
    <property type="match status" value="1"/>
</dbReference>
<evidence type="ECO:0000256" key="10">
    <source>
        <dbReference type="ARBA" id="ARBA00023128"/>
    </source>
</evidence>
<feature type="repeat" description="Solcar" evidence="12">
    <location>
        <begin position="321"/>
        <end position="416"/>
    </location>
</feature>
<evidence type="ECO:0000313" key="14">
    <source>
        <dbReference type="EMBL" id="TRX96755.1"/>
    </source>
</evidence>
<evidence type="ECO:0000313" key="15">
    <source>
        <dbReference type="Proteomes" id="UP000319160"/>
    </source>
</evidence>
<evidence type="ECO:0000256" key="6">
    <source>
        <dbReference type="ARBA" id="ARBA00022692"/>
    </source>
</evidence>
<evidence type="ECO:0000256" key="5">
    <source>
        <dbReference type="ARBA" id="ARBA00022448"/>
    </source>
</evidence>
<comment type="caution">
    <text evidence="14">The sequence shown here is derived from an EMBL/GenBank/DDBJ whole genome shotgun (WGS) entry which is preliminary data.</text>
</comment>
<keyword evidence="11 12" id="KW-0472">Membrane</keyword>
<dbReference type="STRING" id="2512241.A0A553I968"/>
<dbReference type="Proteomes" id="UP000319160">
    <property type="component" value="Unassembled WGS sequence"/>
</dbReference>
<evidence type="ECO:0000256" key="2">
    <source>
        <dbReference type="ARBA" id="ARBA00004448"/>
    </source>
</evidence>
<dbReference type="PROSITE" id="PS50920">
    <property type="entry name" value="SOLCAR"/>
    <property type="match status" value="3"/>
</dbReference>
<keyword evidence="7" id="KW-0677">Repeat</keyword>
<evidence type="ECO:0000256" key="1">
    <source>
        <dbReference type="ARBA" id="ARBA00002238"/>
    </source>
</evidence>
<keyword evidence="6 12" id="KW-0812">Transmembrane</keyword>
<dbReference type="FunFam" id="1.50.40.10:FF:000011">
    <property type="entry name" value="Mitochondrial thiamine pyrophosphate carrier 1"/>
    <property type="match status" value="1"/>
</dbReference>
<dbReference type="InterPro" id="IPR002067">
    <property type="entry name" value="MCP"/>
</dbReference>
<comment type="similarity">
    <text evidence="3 13">Belongs to the mitochondrial carrier (TC 2.A.29) family.</text>
</comment>
<keyword evidence="9" id="KW-1133">Transmembrane helix</keyword>
<evidence type="ECO:0000256" key="7">
    <source>
        <dbReference type="ARBA" id="ARBA00022737"/>
    </source>
</evidence>
<feature type="repeat" description="Solcar" evidence="12">
    <location>
        <begin position="228"/>
        <end position="314"/>
    </location>
</feature>
<dbReference type="PRINTS" id="PR00926">
    <property type="entry name" value="MITOCARRIER"/>
</dbReference>
<keyword evidence="8" id="KW-0999">Mitochondrion inner membrane</keyword>
<evidence type="ECO:0000256" key="11">
    <source>
        <dbReference type="ARBA" id="ARBA00023136"/>
    </source>
</evidence>
<dbReference type="InterPro" id="IPR018108">
    <property type="entry name" value="MCP_transmembrane"/>
</dbReference>
<keyword evidence="15" id="KW-1185">Reference proteome</keyword>
<organism evidence="14 15">
    <name type="scientific">Xylaria flabelliformis</name>
    <dbReference type="NCBI Taxonomy" id="2512241"/>
    <lineage>
        <taxon>Eukaryota</taxon>
        <taxon>Fungi</taxon>
        <taxon>Dikarya</taxon>
        <taxon>Ascomycota</taxon>
        <taxon>Pezizomycotina</taxon>
        <taxon>Sordariomycetes</taxon>
        <taxon>Xylariomycetidae</taxon>
        <taxon>Xylariales</taxon>
        <taxon>Xylariaceae</taxon>
        <taxon>Xylaria</taxon>
    </lineage>
</organism>
<dbReference type="AlphaFoldDB" id="A0A553I968"/>
<dbReference type="GO" id="GO:0090422">
    <property type="term" value="F:thiamine pyrophosphate transmembrane transporter activity"/>
    <property type="evidence" value="ECO:0007669"/>
    <property type="project" value="UniProtKB-ARBA"/>
</dbReference>
<evidence type="ECO:0000256" key="8">
    <source>
        <dbReference type="ARBA" id="ARBA00022792"/>
    </source>
</evidence>
<comment type="subcellular location">
    <subcellularLocation>
        <location evidence="2">Mitochondrion inner membrane</location>
        <topology evidence="2">Multi-pass membrane protein</topology>
    </subcellularLocation>
</comment>
<dbReference type="OrthoDB" id="18574at2759"/>
<dbReference type="Gene3D" id="1.50.40.10">
    <property type="entry name" value="Mitochondrial carrier domain"/>
    <property type="match status" value="1"/>
</dbReference>
<dbReference type="GO" id="GO:0005743">
    <property type="term" value="C:mitochondrial inner membrane"/>
    <property type="evidence" value="ECO:0007669"/>
    <property type="project" value="UniProtKB-SubCell"/>
</dbReference>
<evidence type="ECO:0000256" key="12">
    <source>
        <dbReference type="PROSITE-ProRule" id="PRU00282"/>
    </source>
</evidence>
<reference evidence="15" key="1">
    <citation type="submission" date="2019-06" db="EMBL/GenBank/DDBJ databases">
        <title>Draft genome sequence of the griseofulvin-producing fungus Xylaria cubensis strain G536.</title>
        <authorList>
            <person name="Mead M.E."/>
            <person name="Raja H.A."/>
            <person name="Steenwyk J.L."/>
            <person name="Knowles S.L."/>
            <person name="Oberlies N.H."/>
            <person name="Rokas A."/>
        </authorList>
    </citation>
    <scope>NUCLEOTIDE SEQUENCE [LARGE SCALE GENOMIC DNA]</scope>
    <source>
        <strain evidence="15">G536</strain>
    </source>
</reference>
<proteinExistence type="inferred from homology"/>
<evidence type="ECO:0000256" key="13">
    <source>
        <dbReference type="RuleBase" id="RU000488"/>
    </source>
</evidence>
<comment type="function">
    <text evidence="1">Mitochondrial transporter that mediates uptake of thiamine pyrophosphate (ThPP) into mitochondria.</text>
</comment>
<protein>
    <recommendedName>
        <fullName evidence="4">Mitochondrial thiamine pyrophosphate carrier 1</fullName>
    </recommendedName>
</protein>
<dbReference type="InterPro" id="IPR023395">
    <property type="entry name" value="MCP_dom_sf"/>
</dbReference>